<evidence type="ECO:0000259" key="1">
    <source>
        <dbReference type="Pfam" id="PF01345"/>
    </source>
</evidence>
<sequence length="565" mass="59392">MFDLRPILRIPAVSHCYVLAAFVAFLPNVSHAGFAALEAERNASGGLGAMNPPAIARSAEGDSLVVFNSFKSDQLHVFANRIAANVLPTNVASNLLSAVQVDTSTDRAYNPDVGMAADGRAVIVWNAATDSGLNAIRGRRYTSAGMPEAGEFEIDPLGATSKWAPTVALAPNGNFTVAWIGYDVSGSGPAAVYARRYAANGAPLSDAVKVSGSELAGRNLKECDIAMDAAGNYAIVYSSGDGSDLPGVEDRIHFQLFGPTGIKKNAQALGGFDGNDPAIAMQADGRFRLTWTGFYDATEKAAGNFAILARAFDQNGVPVTSRVRVNLYDYSMQFSPDIAMASNGDYVISWTTHYQDGSETAVYAKRYYKSSLAAGPEFQLNTLTTGYQDATAVAMDADGDIVTAWTTSASVPGKTTVATRRYRGDANIGLGVTLTSTRAQVKPGETITYSATISNLRTPQSPTGVSSIDVGIGAAPRARIVIDLSPKGSITSAPKLNVPGICTQNAPQQYTCTLERPLRAGQKAQADFTIKAVDTGNLDIKAAVAADSYDSNTADNSKLVTVVVK</sequence>
<reference evidence="2" key="1">
    <citation type="submission" date="2018-05" db="EMBL/GenBank/DDBJ databases">
        <authorList>
            <person name="Lanie J.A."/>
            <person name="Ng W.-L."/>
            <person name="Kazmierczak K.M."/>
            <person name="Andrzejewski T.M."/>
            <person name="Davidsen T.M."/>
            <person name="Wayne K.J."/>
            <person name="Tettelin H."/>
            <person name="Glass J.I."/>
            <person name="Rusch D."/>
            <person name="Podicherti R."/>
            <person name="Tsui H.-C.T."/>
            <person name="Winkler M.E."/>
        </authorList>
    </citation>
    <scope>NUCLEOTIDE SEQUENCE</scope>
    <source>
        <strain evidence="2">KNB</strain>
    </source>
</reference>
<evidence type="ECO:0000313" key="2">
    <source>
        <dbReference type="EMBL" id="SPS05584.1"/>
    </source>
</evidence>
<dbReference type="Pfam" id="PF01345">
    <property type="entry name" value="DUF11"/>
    <property type="match status" value="1"/>
</dbReference>
<feature type="domain" description="DUF11" evidence="1">
    <location>
        <begin position="430"/>
        <end position="562"/>
    </location>
</feature>
<dbReference type="EMBL" id="LS423452">
    <property type="protein sequence ID" value="SPS05584.1"/>
    <property type="molecule type" value="Genomic_DNA"/>
</dbReference>
<protein>
    <recommendedName>
        <fullName evidence="1">DUF11 domain-containing protein</fullName>
    </recommendedName>
</protein>
<dbReference type="Gene3D" id="2.60.40.10">
    <property type="entry name" value="Immunoglobulins"/>
    <property type="match status" value="1"/>
</dbReference>
<name>A0A2X0RD67_9PROT</name>
<gene>
    <name evidence="2" type="ORF">NITFAB_1174</name>
</gene>
<dbReference type="AlphaFoldDB" id="A0A2X0RD67"/>
<dbReference type="InterPro" id="IPR001434">
    <property type="entry name" value="OmcB-like_DUF11"/>
</dbReference>
<dbReference type="InterPro" id="IPR013783">
    <property type="entry name" value="Ig-like_fold"/>
</dbReference>
<organism evidence="2">
    <name type="scientific">Candidatus Nitrotoga fabula</name>
    <dbReference type="NCBI Taxonomy" id="2182327"/>
    <lineage>
        <taxon>Bacteria</taxon>
        <taxon>Pseudomonadati</taxon>
        <taxon>Pseudomonadota</taxon>
        <taxon>Betaproteobacteria</taxon>
        <taxon>Nitrosomonadales</taxon>
        <taxon>Gallionellaceae</taxon>
        <taxon>Candidatus Nitrotoga</taxon>
    </lineage>
</organism>
<proteinExistence type="predicted"/>
<accession>A0A2X0RD67</accession>